<sequence>MPSSSTSQSLLRGPAVLIIWGQVQTNSPRSERHLNDWWTNEHLPERLALPGFHRTRRYYHSSAVEDESRLEASREEGGVRKESSHYLVTYEASSLDALTSAEYMHALNNPTPGTQKYMHVMRDTQRSACRVLVSMSQQEFAGCKRGGVGGTLRHAVFQAPSTPEMRTKLKDWLRRDGWTILQTTYPSLLAMHLLEHDEEASRSGSSTKSYDGVNFQNSVKAGGADNDGTRWMLLFEFTEPLGAPFAYYHDECPDFDQGLVNHDVDVAEVQKQVYGLLVVMEE</sequence>
<accession>A0A0D2H2S3</accession>
<evidence type="ECO:0000313" key="1">
    <source>
        <dbReference type="EMBL" id="KIW87593.1"/>
    </source>
</evidence>
<dbReference type="RefSeq" id="XP_016614262.1">
    <property type="nucleotide sequence ID" value="XM_016769626.1"/>
</dbReference>
<evidence type="ECO:0008006" key="3">
    <source>
        <dbReference type="Google" id="ProtNLM"/>
    </source>
</evidence>
<dbReference type="OrthoDB" id="2851338at2759"/>
<dbReference type="VEuPathDB" id="FungiDB:Z519_11918"/>
<proteinExistence type="predicted"/>
<gene>
    <name evidence="1" type="ORF">Z519_11918</name>
</gene>
<protein>
    <recommendedName>
        <fullName evidence="3">EthD domain-containing protein</fullName>
    </recommendedName>
</protein>
<dbReference type="Proteomes" id="UP000053789">
    <property type="component" value="Unassembled WGS sequence"/>
</dbReference>
<dbReference type="EMBL" id="KN847003">
    <property type="protein sequence ID" value="KIW87593.1"/>
    <property type="molecule type" value="Genomic_DNA"/>
</dbReference>
<dbReference type="GeneID" id="27704846"/>
<keyword evidence="2" id="KW-1185">Reference proteome</keyword>
<evidence type="ECO:0000313" key="2">
    <source>
        <dbReference type="Proteomes" id="UP000053789"/>
    </source>
</evidence>
<name>A0A0D2H2S3_CLAB1</name>
<dbReference type="HOGENOM" id="CLU_089364_0_0_1"/>
<reference evidence="1" key="1">
    <citation type="submission" date="2015-01" db="EMBL/GenBank/DDBJ databases">
        <title>The Genome Sequence of Cladophialophora bantiana CBS 173.52.</title>
        <authorList>
            <consortium name="The Broad Institute Genomics Platform"/>
            <person name="Cuomo C."/>
            <person name="de Hoog S."/>
            <person name="Gorbushina A."/>
            <person name="Stielow B."/>
            <person name="Teixiera M."/>
            <person name="Abouelleil A."/>
            <person name="Chapman S.B."/>
            <person name="Priest M."/>
            <person name="Young S.K."/>
            <person name="Wortman J."/>
            <person name="Nusbaum C."/>
            <person name="Birren B."/>
        </authorList>
    </citation>
    <scope>NUCLEOTIDE SEQUENCE [LARGE SCALE GENOMIC DNA]</scope>
    <source>
        <strain evidence="1">CBS 173.52</strain>
    </source>
</reference>
<dbReference type="AlphaFoldDB" id="A0A0D2H2S3"/>
<organism evidence="1 2">
    <name type="scientific">Cladophialophora bantiana (strain ATCC 10958 / CBS 173.52 / CDC B-1940 / NIH 8579)</name>
    <name type="common">Xylohypha bantiana</name>
    <dbReference type="NCBI Taxonomy" id="1442370"/>
    <lineage>
        <taxon>Eukaryota</taxon>
        <taxon>Fungi</taxon>
        <taxon>Dikarya</taxon>
        <taxon>Ascomycota</taxon>
        <taxon>Pezizomycotina</taxon>
        <taxon>Eurotiomycetes</taxon>
        <taxon>Chaetothyriomycetidae</taxon>
        <taxon>Chaetothyriales</taxon>
        <taxon>Herpotrichiellaceae</taxon>
        <taxon>Cladophialophora</taxon>
    </lineage>
</organism>